<dbReference type="GO" id="GO:0051537">
    <property type="term" value="F:2 iron, 2 sulfur cluster binding"/>
    <property type="evidence" value="ECO:0007669"/>
    <property type="project" value="TreeGrafter"/>
</dbReference>
<dbReference type="AlphaFoldDB" id="A0A7M2YWB4"/>
<dbReference type="NCBIfam" id="TIGR00049">
    <property type="entry name" value="iron-sulfur cluster assembly accessory protein"/>
    <property type="match status" value="1"/>
</dbReference>
<dbReference type="InterPro" id="IPR000361">
    <property type="entry name" value="ATAP_core_dom"/>
</dbReference>
<dbReference type="PANTHER" id="PTHR43011:SF1">
    <property type="entry name" value="IRON-SULFUR CLUSTER ASSEMBLY 2 HOMOLOG, MITOCHONDRIAL"/>
    <property type="match status" value="1"/>
</dbReference>
<comment type="caution">
    <text evidence="2">The sequence shown here is derived from an EMBL/GenBank/DDBJ whole genome shotgun (WGS) entry which is preliminary data.</text>
</comment>
<dbReference type="EMBL" id="QQZY01000005">
    <property type="protein sequence ID" value="RDI74184.1"/>
    <property type="molecule type" value="Genomic_DNA"/>
</dbReference>
<dbReference type="Pfam" id="PF01521">
    <property type="entry name" value="Fe-S_biosyn"/>
    <property type="match status" value="1"/>
</dbReference>
<dbReference type="Proteomes" id="UP000254134">
    <property type="component" value="Unassembled WGS sequence"/>
</dbReference>
<dbReference type="PANTHER" id="PTHR43011">
    <property type="entry name" value="IRON-SULFUR CLUSTER ASSEMBLY 2 HOMOLOG, MITOCHONDRIAL"/>
    <property type="match status" value="1"/>
</dbReference>
<proteinExistence type="predicted"/>
<dbReference type="RefSeq" id="WP_114796688.1">
    <property type="nucleotide sequence ID" value="NZ_QQZY01000005.1"/>
</dbReference>
<evidence type="ECO:0000313" key="2">
    <source>
        <dbReference type="EMBL" id="RDI74184.1"/>
    </source>
</evidence>
<evidence type="ECO:0000313" key="3">
    <source>
        <dbReference type="Proteomes" id="UP000254134"/>
    </source>
</evidence>
<evidence type="ECO:0000259" key="1">
    <source>
        <dbReference type="Pfam" id="PF01521"/>
    </source>
</evidence>
<reference evidence="2 3" key="1">
    <citation type="submission" date="2018-07" db="EMBL/GenBank/DDBJ databases">
        <title>High-quality-draft genome sequence of Gaiella occulta.</title>
        <authorList>
            <person name="Severino R."/>
            <person name="Froufe H.J.C."/>
            <person name="Rainey F.A."/>
            <person name="Barroso C."/>
            <person name="Albuquerque L."/>
            <person name="Lobo-Da-Cunha A."/>
            <person name="Da Costa M.S."/>
            <person name="Egas C."/>
        </authorList>
    </citation>
    <scope>NUCLEOTIDE SEQUENCE [LARGE SCALE GENOMIC DNA]</scope>
    <source>
        <strain evidence="2 3">F2-233</strain>
    </source>
</reference>
<gene>
    <name evidence="2" type="ORF">Gocc_2281</name>
</gene>
<reference evidence="3" key="2">
    <citation type="journal article" date="2019" name="MicrobiologyOpen">
        <title>High-quality draft genome sequence of Gaiella occulta isolated from a 150 meter deep mineral water borehole and comparison with the genome sequences of other deep-branching lineages of the phylum Actinobacteria.</title>
        <authorList>
            <person name="Severino R."/>
            <person name="Froufe H.J.C."/>
            <person name="Barroso C."/>
            <person name="Albuquerque L."/>
            <person name="Lobo-da-Cunha A."/>
            <person name="da Costa M.S."/>
            <person name="Egas C."/>
        </authorList>
    </citation>
    <scope>NUCLEOTIDE SEQUENCE [LARGE SCALE GENOMIC DNA]</scope>
    <source>
        <strain evidence="3">F2-233</strain>
    </source>
</reference>
<dbReference type="InterPro" id="IPR017870">
    <property type="entry name" value="FeS_cluster_insertion_CS"/>
</dbReference>
<dbReference type="InterPro" id="IPR035903">
    <property type="entry name" value="HesB-like_dom_sf"/>
</dbReference>
<dbReference type="NCBIfam" id="NF010147">
    <property type="entry name" value="PRK13623.1"/>
    <property type="match status" value="1"/>
</dbReference>
<dbReference type="OrthoDB" id="9801228at2"/>
<protein>
    <submittedName>
        <fullName evidence="2">Iron-sulfur cluster assembly accessory protein</fullName>
    </submittedName>
</protein>
<organism evidence="2 3">
    <name type="scientific">Gaiella occulta</name>
    <dbReference type="NCBI Taxonomy" id="1002870"/>
    <lineage>
        <taxon>Bacteria</taxon>
        <taxon>Bacillati</taxon>
        <taxon>Actinomycetota</taxon>
        <taxon>Thermoleophilia</taxon>
        <taxon>Gaiellales</taxon>
        <taxon>Gaiellaceae</taxon>
        <taxon>Gaiella</taxon>
    </lineage>
</organism>
<dbReference type="GO" id="GO:0016226">
    <property type="term" value="P:iron-sulfur cluster assembly"/>
    <property type="evidence" value="ECO:0007669"/>
    <property type="project" value="InterPro"/>
</dbReference>
<dbReference type="GO" id="GO:0051539">
    <property type="term" value="F:4 iron, 4 sulfur cluster binding"/>
    <property type="evidence" value="ECO:0007669"/>
    <property type="project" value="TreeGrafter"/>
</dbReference>
<feature type="domain" description="Core" evidence="1">
    <location>
        <begin position="12"/>
        <end position="113"/>
    </location>
</feature>
<dbReference type="PROSITE" id="PS01152">
    <property type="entry name" value="HESB"/>
    <property type="match status" value="1"/>
</dbReference>
<name>A0A7M2YWB4_9ACTN</name>
<dbReference type="GO" id="GO:0005506">
    <property type="term" value="F:iron ion binding"/>
    <property type="evidence" value="ECO:0007669"/>
    <property type="project" value="TreeGrafter"/>
</dbReference>
<dbReference type="SUPFAM" id="SSF89360">
    <property type="entry name" value="HesB-like domain"/>
    <property type="match status" value="1"/>
</dbReference>
<keyword evidence="3" id="KW-1185">Reference proteome</keyword>
<sequence length="138" mass="14143">MEIAERPTDVLLTLTPTAAAKVRELMAEEPDADATVLRVAIQGGGCSGFQYGLGFDTAPGEGDVELEFEGVRVVVDPFSAPYLQGATIDFLTGLQESGFKIDNPNAASSCGCGHSFQVAEGEEAPEASAGGCGSGCSH</sequence>
<accession>A0A7M2YWB4</accession>
<dbReference type="Gene3D" id="2.60.300.12">
    <property type="entry name" value="HesB-like domain"/>
    <property type="match status" value="1"/>
</dbReference>
<dbReference type="InterPro" id="IPR016092">
    <property type="entry name" value="ATAP"/>
</dbReference>